<evidence type="ECO:0000313" key="2">
    <source>
        <dbReference type="Proteomes" id="UP000262802"/>
    </source>
</evidence>
<organism evidence="1 2">
    <name type="scientific">Hymenobacter oligotrophus</name>
    <dbReference type="NCBI Taxonomy" id="2319843"/>
    <lineage>
        <taxon>Bacteria</taxon>
        <taxon>Pseudomonadati</taxon>
        <taxon>Bacteroidota</taxon>
        <taxon>Cytophagia</taxon>
        <taxon>Cytophagales</taxon>
        <taxon>Hymenobacteraceae</taxon>
        <taxon>Hymenobacter</taxon>
    </lineage>
</organism>
<reference evidence="1 2" key="1">
    <citation type="submission" date="2018-09" db="EMBL/GenBank/DDBJ databases">
        <title>Hymenobacter medium sp. nov., isolated from R2A medium.</title>
        <authorList>
            <person name="Yingchao G."/>
        </authorList>
    </citation>
    <scope>NUCLEOTIDE SEQUENCE [LARGE SCALE GENOMIC DNA]</scope>
    <source>
        <strain evidence="2">sh-6</strain>
    </source>
</reference>
<accession>A0A3B7QXH4</accession>
<gene>
    <name evidence="1" type="ORF">D3Y59_03690</name>
</gene>
<name>A0A3B7QXH4_9BACT</name>
<dbReference type="Proteomes" id="UP000262802">
    <property type="component" value="Chromosome"/>
</dbReference>
<dbReference type="EMBL" id="CP032317">
    <property type="protein sequence ID" value="AYA36245.1"/>
    <property type="molecule type" value="Genomic_DNA"/>
</dbReference>
<dbReference type="AlphaFoldDB" id="A0A3B7QXH4"/>
<protein>
    <submittedName>
        <fullName evidence="1">Uncharacterized protein</fullName>
    </submittedName>
</protein>
<proteinExistence type="predicted"/>
<keyword evidence="2" id="KW-1185">Reference proteome</keyword>
<evidence type="ECO:0000313" key="1">
    <source>
        <dbReference type="EMBL" id="AYA36245.1"/>
    </source>
</evidence>
<sequence>MRFVAGVPLREVHQRVSGVLSPESEAVGSW</sequence>
<dbReference type="KEGG" id="hyh:D3Y59_03690"/>